<evidence type="ECO:0000256" key="7">
    <source>
        <dbReference type="ARBA" id="ARBA00022670"/>
    </source>
</evidence>
<keyword evidence="18" id="KW-1185">Reference proteome</keyword>
<evidence type="ECO:0000256" key="8">
    <source>
        <dbReference type="ARBA" id="ARBA00022692"/>
    </source>
</evidence>
<dbReference type="SUPFAM" id="SSF57667">
    <property type="entry name" value="beta-beta-alpha zinc fingers"/>
    <property type="match status" value="1"/>
</dbReference>
<dbReference type="EMBL" id="OU015566">
    <property type="protein sequence ID" value="CAG5105643.1"/>
    <property type="molecule type" value="Genomic_DNA"/>
</dbReference>
<keyword evidence="13" id="KW-0472">Membrane</keyword>
<dbReference type="PRINTS" id="PR00727">
    <property type="entry name" value="LEADERPTASE"/>
</dbReference>
<keyword evidence="6" id="KW-0804">Transcription</keyword>
<dbReference type="Pfam" id="PF03874">
    <property type="entry name" value="RNA_pol_Rpb4"/>
    <property type="match status" value="1"/>
</dbReference>
<evidence type="ECO:0000256" key="4">
    <source>
        <dbReference type="ARBA" id="ARBA00011805"/>
    </source>
</evidence>
<keyword evidence="7" id="KW-0645">Protease</keyword>
<dbReference type="PANTHER" id="PTHR46041">
    <property type="entry name" value="MITOCHONDRIAL INNER MEMBRANE PROTEASE SUBUNIT 2"/>
    <property type="match status" value="1"/>
</dbReference>
<dbReference type="InterPro" id="IPR005574">
    <property type="entry name" value="Rpb4/RPC9"/>
</dbReference>
<keyword evidence="12" id="KW-0496">Mitochondrion</keyword>
<evidence type="ECO:0000313" key="17">
    <source>
        <dbReference type="EMBL" id="CAG5105643.1"/>
    </source>
</evidence>
<dbReference type="PANTHER" id="PTHR46041:SF2">
    <property type="entry name" value="MITOCHONDRIAL INNER MEMBRANE PROTEASE SUBUNIT 2"/>
    <property type="match status" value="1"/>
</dbReference>
<dbReference type="InterPro" id="IPR036286">
    <property type="entry name" value="LexA/Signal_pep-like_sf"/>
</dbReference>
<keyword evidence="15" id="KW-0863">Zinc-finger</keyword>
<evidence type="ECO:0000256" key="10">
    <source>
        <dbReference type="ARBA" id="ARBA00022801"/>
    </source>
</evidence>
<accession>A0ABN7SX36</accession>
<comment type="subcellular location">
    <subcellularLocation>
        <location evidence="2">Mitochondrion inner membrane</location>
        <topology evidence="2">Single-pass membrane protein</topology>
    </subcellularLocation>
    <subcellularLocation>
        <location evidence="1">Nucleus</location>
    </subcellularLocation>
</comment>
<evidence type="ECO:0000256" key="14">
    <source>
        <dbReference type="ARBA" id="ARBA00023242"/>
    </source>
</evidence>
<dbReference type="InterPro" id="IPR010997">
    <property type="entry name" value="HRDC-like_sf"/>
</dbReference>
<evidence type="ECO:0000256" key="11">
    <source>
        <dbReference type="ARBA" id="ARBA00022989"/>
    </source>
</evidence>
<dbReference type="InterPro" id="IPR038324">
    <property type="entry name" value="Rpb4/RPC9_sf"/>
</dbReference>
<evidence type="ECO:0000256" key="13">
    <source>
        <dbReference type="ARBA" id="ARBA00023136"/>
    </source>
</evidence>
<keyword evidence="15" id="KW-0862">Zinc</keyword>
<dbReference type="SMART" id="SM00355">
    <property type="entry name" value="ZnF_C2H2"/>
    <property type="match status" value="5"/>
</dbReference>
<gene>
    <name evidence="17" type="ORF">OKIOD_LOCUS11082</name>
</gene>
<keyword evidence="9" id="KW-0999">Mitochondrion inner membrane</keyword>
<dbReference type="InterPro" id="IPR000223">
    <property type="entry name" value="Pept_S26A_signal_pept_1"/>
</dbReference>
<dbReference type="InterPro" id="IPR037730">
    <property type="entry name" value="IMP2"/>
</dbReference>
<sequence>MVQFDCEILNSVCSSDQQCSENMKEIFKCKNCESSIHEKHKCHSLQESILIYVNAQLSKSKGVRALDCFCNIKDTTSGCRLKQKLKNNFYDCHLLSTPDDTQCQQLYSTCSENAFNSICGQSLLKLATNCSVPKNGECDKNNCIQSIGDLIFNDFDPKQAALFFKCCEYEHKCSGLPWTIYSPKACLDRSPLYSCTYSYYSCIEDPECAKDIQTIEDKCHEDFLHHNKTTCDRDWHNPATKDVEECLLATQRLEHYFCSCELNETLPYEEGIAELDECLKYRRLFTVQPCFEQIIDLPEEKGRHIEDIQPVSWIIFYSLLGISCCIIILCCFAKPPLRSRRSSFRRSRLQVPEHIAMRSNSRNSSLSLFPPRNESSDSFSSRLTPRYETISIWERLMIITKSYFPKKFRKIAKLFGIHEEHLEFFYENRKRFTWNIKEKPKVHYTEQHCKYSAEFEGHSLDDHMIEAHNYRDIQCKEPNCSYLAYSPKSIAQHKSRFHGTGSRNSNLRFDFKCRYSNCNFSAKCVFLLDSHYKIHENRLVACICCQFRTSDPKSMKNHMMSHFNLQSLECEICKRKFNTPSAIRTHERYRHAEMQKCEDCGATFKTSGSFRKHSNGGNNAFVLLSLDRDATRHGDIVSSRDPQSPQENVCKRVIALGGDRIRDRKNQREIEIPEGFCWLEGDNEACSIDSNEFGPDHWSTRTNRYQNEQKEKAKKRKHSVKADEALNTVTLETANYLSKLPAAQQTKEGIVEFVQKLKADDDGAKLLPNELMQIVNLRPQQPVELYLLIEDIEGRISEENVDKLQELVQQ</sequence>
<dbReference type="Gene3D" id="1.20.1250.40">
    <property type="match status" value="1"/>
</dbReference>
<dbReference type="InterPro" id="IPR013087">
    <property type="entry name" value="Znf_C2H2_type"/>
</dbReference>
<dbReference type="Pfam" id="PF10502">
    <property type="entry name" value="Peptidase_S26"/>
    <property type="match status" value="1"/>
</dbReference>
<evidence type="ECO:0000259" key="16">
    <source>
        <dbReference type="PROSITE" id="PS50157"/>
    </source>
</evidence>
<dbReference type="Proteomes" id="UP001158576">
    <property type="component" value="Chromosome 1"/>
</dbReference>
<keyword evidence="14" id="KW-0539">Nucleus</keyword>
<dbReference type="InterPro" id="IPR019533">
    <property type="entry name" value="Peptidase_S26"/>
</dbReference>
<protein>
    <recommendedName>
        <fullName evidence="5">Mitochondrial inner membrane protease subunit 2</fullName>
    </recommendedName>
</protein>
<dbReference type="Gene3D" id="3.30.160.60">
    <property type="entry name" value="Classic Zinc Finger"/>
    <property type="match status" value="1"/>
</dbReference>
<keyword evidence="6" id="KW-0240">DNA-directed RNA polymerase</keyword>
<keyword evidence="10" id="KW-0378">Hydrolase</keyword>
<evidence type="ECO:0000256" key="15">
    <source>
        <dbReference type="PROSITE-ProRule" id="PRU00042"/>
    </source>
</evidence>
<evidence type="ECO:0000256" key="9">
    <source>
        <dbReference type="ARBA" id="ARBA00022792"/>
    </source>
</evidence>
<dbReference type="InterPro" id="IPR036236">
    <property type="entry name" value="Znf_C2H2_sf"/>
</dbReference>
<comment type="similarity">
    <text evidence="3">Belongs to the peptidase S26 family. IMP2 subfamily.</text>
</comment>
<evidence type="ECO:0000256" key="12">
    <source>
        <dbReference type="ARBA" id="ARBA00023128"/>
    </source>
</evidence>
<comment type="subunit">
    <text evidence="4">Heterodimer of 2 subunits, IMMPL1 and IMMPL2.</text>
</comment>
<keyword evidence="15" id="KW-0479">Metal-binding</keyword>
<dbReference type="SMART" id="SM00657">
    <property type="entry name" value="RPOL4c"/>
    <property type="match status" value="1"/>
</dbReference>
<organism evidence="17 18">
    <name type="scientific">Oikopleura dioica</name>
    <name type="common">Tunicate</name>
    <dbReference type="NCBI Taxonomy" id="34765"/>
    <lineage>
        <taxon>Eukaryota</taxon>
        <taxon>Metazoa</taxon>
        <taxon>Chordata</taxon>
        <taxon>Tunicata</taxon>
        <taxon>Appendicularia</taxon>
        <taxon>Copelata</taxon>
        <taxon>Oikopleuridae</taxon>
        <taxon>Oikopleura</taxon>
    </lineage>
</organism>
<evidence type="ECO:0000256" key="5">
    <source>
        <dbReference type="ARBA" id="ARBA00013650"/>
    </source>
</evidence>
<dbReference type="PROSITE" id="PS00028">
    <property type="entry name" value="ZINC_FINGER_C2H2_1"/>
    <property type="match status" value="1"/>
</dbReference>
<dbReference type="CDD" id="cd06530">
    <property type="entry name" value="S26_SPase_I"/>
    <property type="match status" value="1"/>
</dbReference>
<dbReference type="InterPro" id="IPR006590">
    <property type="entry name" value="RNA_pol_Rpb4/RPC9_core"/>
</dbReference>
<evidence type="ECO:0000256" key="2">
    <source>
        <dbReference type="ARBA" id="ARBA00004434"/>
    </source>
</evidence>
<dbReference type="SUPFAM" id="SSF47819">
    <property type="entry name" value="HRDC-like"/>
    <property type="match status" value="1"/>
</dbReference>
<dbReference type="PROSITE" id="PS50157">
    <property type="entry name" value="ZINC_FINGER_C2H2_2"/>
    <property type="match status" value="1"/>
</dbReference>
<keyword evidence="8" id="KW-0812">Transmembrane</keyword>
<evidence type="ECO:0000256" key="6">
    <source>
        <dbReference type="ARBA" id="ARBA00022478"/>
    </source>
</evidence>
<evidence type="ECO:0000256" key="1">
    <source>
        <dbReference type="ARBA" id="ARBA00004123"/>
    </source>
</evidence>
<reference evidence="17 18" key="1">
    <citation type="submission" date="2021-04" db="EMBL/GenBank/DDBJ databases">
        <authorList>
            <person name="Bliznina A."/>
        </authorList>
    </citation>
    <scope>NUCLEOTIDE SEQUENCE [LARGE SCALE GENOMIC DNA]</scope>
</reference>
<feature type="domain" description="C2H2-type" evidence="16">
    <location>
        <begin position="568"/>
        <end position="596"/>
    </location>
</feature>
<proteinExistence type="inferred from homology"/>
<dbReference type="SUPFAM" id="SSF51306">
    <property type="entry name" value="LexA/Signal peptidase"/>
    <property type="match status" value="1"/>
</dbReference>
<name>A0ABN7SX36_OIKDI</name>
<keyword evidence="11" id="KW-1133">Transmembrane helix</keyword>
<evidence type="ECO:0000256" key="3">
    <source>
        <dbReference type="ARBA" id="ARBA00007066"/>
    </source>
</evidence>
<evidence type="ECO:0000313" key="18">
    <source>
        <dbReference type="Proteomes" id="UP001158576"/>
    </source>
</evidence>